<feature type="compositionally biased region" description="Basic and acidic residues" evidence="1">
    <location>
        <begin position="184"/>
        <end position="207"/>
    </location>
</feature>
<feature type="compositionally biased region" description="Basic and acidic residues" evidence="1">
    <location>
        <begin position="43"/>
        <end position="53"/>
    </location>
</feature>
<sequence>ASSPRHPAGHRAGRGRPRAAAGRPGPGRHRPDPGGLRARLRRRRDELDPDDRLVPGQRLHRRRDLGVRLQLDGRQQGQRPRPGHVRRPGPGPHRPRPGGHREPLDGRPGHRLVRQQARRPAEGAARRVDRRGQPRHHRRVRLHRLHQLPADGAGLAVHPGLHRGRRDAGGHPVRHLVLALRRRDPALHQHPAGRRDQPLRALPEPRRVPRRPVRAQRGPAVPGHL</sequence>
<feature type="compositionally biased region" description="Low complexity" evidence="1">
    <location>
        <begin position="215"/>
        <end position="225"/>
    </location>
</feature>
<feature type="non-terminal residue" evidence="2">
    <location>
        <position position="225"/>
    </location>
</feature>
<feature type="region of interest" description="Disordered" evidence="1">
    <location>
        <begin position="1"/>
        <end position="139"/>
    </location>
</feature>
<feature type="compositionally biased region" description="Basic residues" evidence="1">
    <location>
        <begin position="7"/>
        <end position="17"/>
    </location>
</feature>
<proteinExistence type="predicted"/>
<feature type="compositionally biased region" description="Basic and acidic residues" evidence="1">
    <location>
        <begin position="119"/>
        <end position="132"/>
    </location>
</feature>
<organism evidence="2">
    <name type="scientific">uncultured Mycobacteriales bacterium</name>
    <dbReference type="NCBI Taxonomy" id="581187"/>
    <lineage>
        <taxon>Bacteria</taxon>
        <taxon>Bacillati</taxon>
        <taxon>Actinomycetota</taxon>
        <taxon>Actinomycetes</taxon>
        <taxon>Mycobacteriales</taxon>
        <taxon>environmental samples</taxon>
    </lineage>
</organism>
<protein>
    <submittedName>
        <fullName evidence="2">Lipase</fullName>
    </submittedName>
</protein>
<evidence type="ECO:0000313" key="2">
    <source>
        <dbReference type="EMBL" id="CAA9251925.1"/>
    </source>
</evidence>
<feature type="region of interest" description="Disordered" evidence="1">
    <location>
        <begin position="184"/>
        <end position="225"/>
    </location>
</feature>
<reference evidence="2" key="1">
    <citation type="submission" date="2020-02" db="EMBL/GenBank/DDBJ databases">
        <authorList>
            <person name="Meier V. D."/>
        </authorList>
    </citation>
    <scope>NUCLEOTIDE SEQUENCE</scope>
    <source>
        <strain evidence="2">AVDCRST_MAG41</strain>
    </source>
</reference>
<name>A0A6J4IJP6_9ACTN</name>
<evidence type="ECO:0000256" key="1">
    <source>
        <dbReference type="SAM" id="MobiDB-lite"/>
    </source>
</evidence>
<gene>
    <name evidence="2" type="ORF">AVDCRST_MAG41-1956</name>
</gene>
<feature type="non-terminal residue" evidence="2">
    <location>
        <position position="1"/>
    </location>
</feature>
<feature type="compositionally biased region" description="Basic and acidic residues" evidence="1">
    <location>
        <begin position="99"/>
        <end position="108"/>
    </location>
</feature>
<dbReference type="EMBL" id="CADCTP010000181">
    <property type="protein sequence ID" value="CAA9251925.1"/>
    <property type="molecule type" value="Genomic_DNA"/>
</dbReference>
<feature type="compositionally biased region" description="Basic residues" evidence="1">
    <location>
        <begin position="81"/>
        <end position="98"/>
    </location>
</feature>
<dbReference type="AlphaFoldDB" id="A0A6J4IJP6"/>
<accession>A0A6J4IJP6</accession>